<proteinExistence type="predicted"/>
<gene>
    <name evidence="2" type="ORF">LLUT_LOCUS1574</name>
</gene>
<organism evidence="2 3">
    <name type="scientific">Lupinus luteus</name>
    <name type="common">European yellow lupine</name>
    <dbReference type="NCBI Taxonomy" id="3873"/>
    <lineage>
        <taxon>Eukaryota</taxon>
        <taxon>Viridiplantae</taxon>
        <taxon>Streptophyta</taxon>
        <taxon>Embryophyta</taxon>
        <taxon>Tracheophyta</taxon>
        <taxon>Spermatophyta</taxon>
        <taxon>Magnoliopsida</taxon>
        <taxon>eudicotyledons</taxon>
        <taxon>Gunneridae</taxon>
        <taxon>Pentapetalae</taxon>
        <taxon>rosids</taxon>
        <taxon>fabids</taxon>
        <taxon>Fabales</taxon>
        <taxon>Fabaceae</taxon>
        <taxon>Papilionoideae</taxon>
        <taxon>50 kb inversion clade</taxon>
        <taxon>genistoids sensu lato</taxon>
        <taxon>core genistoids</taxon>
        <taxon>Genisteae</taxon>
        <taxon>Lupinus</taxon>
    </lineage>
</organism>
<comment type="caution">
    <text evidence="2">The sequence shown here is derived from an EMBL/GenBank/DDBJ whole genome shotgun (WGS) entry which is preliminary data.</text>
</comment>
<dbReference type="PANTHER" id="PTHR34569">
    <property type="entry name" value="EXPRESSED PROTEIN"/>
    <property type="match status" value="1"/>
</dbReference>
<protein>
    <submittedName>
        <fullName evidence="2">Uncharacterized protein</fullName>
    </submittedName>
</protein>
<feature type="transmembrane region" description="Helical" evidence="1">
    <location>
        <begin position="63"/>
        <end position="91"/>
    </location>
</feature>
<keyword evidence="1" id="KW-0472">Membrane</keyword>
<keyword evidence="1" id="KW-1133">Transmembrane helix</keyword>
<keyword evidence="3" id="KW-1185">Reference proteome</keyword>
<evidence type="ECO:0000256" key="1">
    <source>
        <dbReference type="SAM" id="Phobius"/>
    </source>
</evidence>
<keyword evidence="1" id="KW-0812">Transmembrane</keyword>
<accession>A0AAV1VU07</accession>
<evidence type="ECO:0000313" key="2">
    <source>
        <dbReference type="EMBL" id="CAL0300514.1"/>
    </source>
</evidence>
<name>A0AAV1VU07_LUPLU</name>
<dbReference type="EMBL" id="CAXHTB010000001">
    <property type="protein sequence ID" value="CAL0300514.1"/>
    <property type="molecule type" value="Genomic_DNA"/>
</dbReference>
<dbReference type="AlphaFoldDB" id="A0AAV1VU07"/>
<dbReference type="PANTHER" id="PTHR34569:SF12">
    <property type="entry name" value="TRANSMEMBRANE PROTEIN"/>
    <property type="match status" value="1"/>
</dbReference>
<reference evidence="2 3" key="1">
    <citation type="submission" date="2024-03" db="EMBL/GenBank/DDBJ databases">
        <authorList>
            <person name="Martinez-Hernandez J."/>
        </authorList>
    </citation>
    <scope>NUCLEOTIDE SEQUENCE [LARGE SCALE GENOMIC DNA]</scope>
</reference>
<sequence>MEEMVEENVSSYTSLSDIMEDHDDDPNNVSWLELPIKNQLLKCAASAYLRPMSMPSNVPNKGFTYPFVAFFNTLLYPFIGCLSLTTSLGCAKDAKL</sequence>
<evidence type="ECO:0000313" key="3">
    <source>
        <dbReference type="Proteomes" id="UP001497480"/>
    </source>
</evidence>
<dbReference type="Proteomes" id="UP001497480">
    <property type="component" value="Unassembled WGS sequence"/>
</dbReference>